<evidence type="ECO:0000313" key="3">
    <source>
        <dbReference type="Proteomes" id="UP000068243"/>
    </source>
</evidence>
<reference evidence="3" key="1">
    <citation type="journal article" date="2016" name="Genome Announc.">
        <title>Draft genome sequence of Aspergillus niger strain An76.</title>
        <authorList>
            <person name="Gong W."/>
            <person name="Cheng Z."/>
            <person name="Zhang H."/>
            <person name="Liu L."/>
            <person name="Gao P."/>
            <person name="Wang L."/>
        </authorList>
    </citation>
    <scope>NUCLEOTIDE SEQUENCE [LARGE SCALE GENOMIC DNA]</scope>
    <source>
        <strain evidence="3">An76</strain>
    </source>
</reference>
<evidence type="ECO:0000313" key="2">
    <source>
        <dbReference type="EMBL" id="GAQ45472.1"/>
    </source>
</evidence>
<dbReference type="EMBL" id="BCMY01000016">
    <property type="protein sequence ID" value="GAQ45472.1"/>
    <property type="molecule type" value="Genomic_DNA"/>
</dbReference>
<name>A0A124BYG1_ASPNG</name>
<dbReference type="AlphaFoldDB" id="A0A124BYG1"/>
<sequence length="73" mass="8495">MPRSGLEQQQQQQQQQQWHRQQNNKDMSQVKSGTLRATVIVCSQQVVFGTEPQAIAELLRPMRSIYLRDATLR</sequence>
<organism evidence="2 3">
    <name type="scientific">Aspergillus niger</name>
    <dbReference type="NCBI Taxonomy" id="5061"/>
    <lineage>
        <taxon>Eukaryota</taxon>
        <taxon>Fungi</taxon>
        <taxon>Dikarya</taxon>
        <taxon>Ascomycota</taxon>
        <taxon>Pezizomycotina</taxon>
        <taxon>Eurotiomycetes</taxon>
        <taxon>Eurotiomycetidae</taxon>
        <taxon>Eurotiales</taxon>
        <taxon>Aspergillaceae</taxon>
        <taxon>Aspergillus</taxon>
        <taxon>Aspergillus subgen. Circumdati</taxon>
    </lineage>
</organism>
<gene>
    <name evidence="2" type="ORF">ABL_08133</name>
</gene>
<feature type="compositionally biased region" description="Low complexity" evidence="1">
    <location>
        <begin position="8"/>
        <end position="21"/>
    </location>
</feature>
<proteinExistence type="predicted"/>
<feature type="region of interest" description="Disordered" evidence="1">
    <location>
        <begin position="1"/>
        <end position="30"/>
    </location>
</feature>
<comment type="caution">
    <text evidence="2">The sequence shown here is derived from an EMBL/GenBank/DDBJ whole genome shotgun (WGS) entry which is preliminary data.</text>
</comment>
<dbReference type="Proteomes" id="UP000068243">
    <property type="component" value="Unassembled WGS sequence"/>
</dbReference>
<accession>A0A124BYG1</accession>
<protein>
    <submittedName>
        <fullName evidence="2">Uncharacterized protein</fullName>
    </submittedName>
</protein>
<dbReference type="OrthoDB" id="10442722at2759"/>
<evidence type="ECO:0000256" key="1">
    <source>
        <dbReference type="SAM" id="MobiDB-lite"/>
    </source>
</evidence>